<protein>
    <recommendedName>
        <fullName evidence="4">Secreted protein</fullName>
    </recommendedName>
</protein>
<keyword evidence="1" id="KW-0732">Signal</keyword>
<comment type="caution">
    <text evidence="2">The sequence shown here is derived from an EMBL/GenBank/DDBJ whole genome shotgun (WGS) entry which is preliminary data.</text>
</comment>
<sequence length="109" mass="12604">MESINTNTAALTLVLLSSMFCYGVNGMQCIDESIWLEGRYECRLLTEVSPQGFHLDPNYWCNVYPLTRCCATCDRLRQRGLLRRRQVWGDGGTLLRHQENNLHRHLNCG</sequence>
<dbReference type="AlphaFoldDB" id="A0A9D4N1B6"/>
<evidence type="ECO:0008006" key="4">
    <source>
        <dbReference type="Google" id="ProtNLM"/>
    </source>
</evidence>
<name>A0A9D4N1B6_DREPO</name>
<dbReference type="EMBL" id="JAIWYP010000001">
    <property type="protein sequence ID" value="KAH3887823.1"/>
    <property type="molecule type" value="Genomic_DNA"/>
</dbReference>
<evidence type="ECO:0000313" key="2">
    <source>
        <dbReference type="EMBL" id="KAH3887823.1"/>
    </source>
</evidence>
<keyword evidence="3" id="KW-1185">Reference proteome</keyword>
<organism evidence="2 3">
    <name type="scientific">Dreissena polymorpha</name>
    <name type="common">Zebra mussel</name>
    <name type="synonym">Mytilus polymorpha</name>
    <dbReference type="NCBI Taxonomy" id="45954"/>
    <lineage>
        <taxon>Eukaryota</taxon>
        <taxon>Metazoa</taxon>
        <taxon>Spiralia</taxon>
        <taxon>Lophotrochozoa</taxon>
        <taxon>Mollusca</taxon>
        <taxon>Bivalvia</taxon>
        <taxon>Autobranchia</taxon>
        <taxon>Heteroconchia</taxon>
        <taxon>Euheterodonta</taxon>
        <taxon>Imparidentia</taxon>
        <taxon>Neoheterodontei</taxon>
        <taxon>Myida</taxon>
        <taxon>Dreissenoidea</taxon>
        <taxon>Dreissenidae</taxon>
        <taxon>Dreissena</taxon>
    </lineage>
</organism>
<evidence type="ECO:0000313" key="3">
    <source>
        <dbReference type="Proteomes" id="UP000828390"/>
    </source>
</evidence>
<gene>
    <name evidence="2" type="ORF">DPMN_011845</name>
</gene>
<reference evidence="2" key="2">
    <citation type="submission" date="2020-11" db="EMBL/GenBank/DDBJ databases">
        <authorList>
            <person name="McCartney M.A."/>
            <person name="Auch B."/>
            <person name="Kono T."/>
            <person name="Mallez S."/>
            <person name="Becker A."/>
            <person name="Gohl D.M."/>
            <person name="Silverstein K.A.T."/>
            <person name="Koren S."/>
            <person name="Bechman K.B."/>
            <person name="Herman A."/>
            <person name="Abrahante J.E."/>
            <person name="Garbe J."/>
        </authorList>
    </citation>
    <scope>NUCLEOTIDE SEQUENCE</scope>
    <source>
        <strain evidence="2">Duluth1</strain>
        <tissue evidence="2">Whole animal</tissue>
    </source>
</reference>
<reference evidence="2" key="1">
    <citation type="journal article" date="2019" name="bioRxiv">
        <title>The Genome of the Zebra Mussel, Dreissena polymorpha: A Resource for Invasive Species Research.</title>
        <authorList>
            <person name="McCartney M.A."/>
            <person name="Auch B."/>
            <person name="Kono T."/>
            <person name="Mallez S."/>
            <person name="Zhang Y."/>
            <person name="Obille A."/>
            <person name="Becker A."/>
            <person name="Abrahante J.E."/>
            <person name="Garbe J."/>
            <person name="Badalamenti J.P."/>
            <person name="Herman A."/>
            <person name="Mangelson H."/>
            <person name="Liachko I."/>
            <person name="Sullivan S."/>
            <person name="Sone E.D."/>
            <person name="Koren S."/>
            <person name="Silverstein K.A.T."/>
            <person name="Beckman K.B."/>
            <person name="Gohl D.M."/>
        </authorList>
    </citation>
    <scope>NUCLEOTIDE SEQUENCE</scope>
    <source>
        <strain evidence="2">Duluth1</strain>
        <tissue evidence="2">Whole animal</tissue>
    </source>
</reference>
<dbReference type="Proteomes" id="UP000828390">
    <property type="component" value="Unassembled WGS sequence"/>
</dbReference>
<accession>A0A9D4N1B6</accession>
<evidence type="ECO:0000256" key="1">
    <source>
        <dbReference type="SAM" id="SignalP"/>
    </source>
</evidence>
<proteinExistence type="predicted"/>
<feature type="signal peptide" evidence="1">
    <location>
        <begin position="1"/>
        <end position="26"/>
    </location>
</feature>
<feature type="chain" id="PRO_5038822893" description="Secreted protein" evidence="1">
    <location>
        <begin position="27"/>
        <end position="109"/>
    </location>
</feature>